<evidence type="ECO:0000256" key="1">
    <source>
        <dbReference type="SAM" id="SignalP"/>
    </source>
</evidence>
<dbReference type="EMBL" id="CP002116">
    <property type="protein sequence ID" value="ADK81366.1"/>
    <property type="molecule type" value="Genomic_DNA"/>
</dbReference>
<dbReference type="OrthoDB" id="356798at2"/>
<evidence type="ECO:0000313" key="2">
    <source>
        <dbReference type="EMBL" id="ADK81366.1"/>
    </source>
</evidence>
<evidence type="ECO:0000313" key="3">
    <source>
        <dbReference type="Proteomes" id="UP000002318"/>
    </source>
</evidence>
<accession>E1R739</accession>
<dbReference type="HOGENOM" id="CLU_074357_0_0_12"/>
<dbReference type="InterPro" id="IPR038537">
    <property type="entry name" value="TatT_sf"/>
</dbReference>
<dbReference type="PROSITE" id="PS51257">
    <property type="entry name" value="PROKAR_LIPOPROTEIN"/>
    <property type="match status" value="1"/>
</dbReference>
<keyword evidence="1" id="KW-0732">Signal</keyword>
<dbReference type="KEGG" id="ssm:Spirs_2251"/>
<dbReference type="RefSeq" id="WP_013254829.1">
    <property type="nucleotide sequence ID" value="NC_014364.1"/>
</dbReference>
<dbReference type="eggNOG" id="ENOG5032WII">
    <property type="taxonomic scope" value="Bacteria"/>
</dbReference>
<proteinExistence type="predicted"/>
<dbReference type="Pfam" id="PF16811">
    <property type="entry name" value="TAtT"/>
    <property type="match status" value="2"/>
</dbReference>
<dbReference type="AlphaFoldDB" id="E1R739"/>
<protein>
    <recommendedName>
        <fullName evidence="4">Lipoprotein</fullName>
    </recommendedName>
</protein>
<organism evidence="2 3">
    <name type="scientific">Sediminispirochaeta smaragdinae (strain DSM 11293 / JCM 15392 / SEBR 4228)</name>
    <name type="common">Spirochaeta smaragdinae</name>
    <dbReference type="NCBI Taxonomy" id="573413"/>
    <lineage>
        <taxon>Bacteria</taxon>
        <taxon>Pseudomonadati</taxon>
        <taxon>Spirochaetota</taxon>
        <taxon>Spirochaetia</taxon>
        <taxon>Spirochaetales</taxon>
        <taxon>Spirochaetaceae</taxon>
        <taxon>Sediminispirochaeta</taxon>
    </lineage>
</organism>
<sequence length="341" mass="37952">MKKTFDLVFFLLLFALVTACSPTKFATEMAIDALTGAGSSTAFTGESDPELAAQSLPFALKMYEALLVDHPDHPALLSAAGEGFVSYANAFCQLPASMESSWEKQRHMLQRAASLYLRGRDYALRALETRHDGCIRLLNEKRYDEALENCSKEDVSDLYWAAAGWFGAISAEGFNMRRMAEAPTAYALLVRALSLDEGFNYGALHELAIAVLPALPEAMRYRPNVAPADDPVRTWEADYYHGLGIDPISDPYRAAYHHFERSLKLGEEGLVSPFVAYAEAVCVPQQDYEGFRAMLEKGLAVDMETRPDSRLVNTLQAEKARWLLAHAEDFFVVIPDEQSEE</sequence>
<feature type="chain" id="PRO_5003150632" description="Lipoprotein" evidence="1">
    <location>
        <begin position="27"/>
        <end position="341"/>
    </location>
</feature>
<dbReference type="STRING" id="573413.Spirs_2251"/>
<evidence type="ECO:0008006" key="4">
    <source>
        <dbReference type="Google" id="ProtNLM"/>
    </source>
</evidence>
<dbReference type="InterPro" id="IPR031823">
    <property type="entry name" value="TatT"/>
</dbReference>
<name>E1R739_SEDSS</name>
<dbReference type="Gene3D" id="1.25.40.920">
    <property type="entry name" value="TRAP transporter T-component"/>
    <property type="match status" value="2"/>
</dbReference>
<keyword evidence="3" id="KW-1185">Reference proteome</keyword>
<gene>
    <name evidence="2" type="ordered locus">Spirs_2251</name>
</gene>
<dbReference type="Proteomes" id="UP000002318">
    <property type="component" value="Chromosome"/>
</dbReference>
<reference evidence="2 3" key="1">
    <citation type="journal article" date="2010" name="Stand. Genomic Sci.">
        <title>Complete genome sequence of Spirochaeta smaragdinae type strain (SEBR 4228).</title>
        <authorList>
            <person name="Mavromatis K."/>
            <person name="Yasawong M."/>
            <person name="Chertkov O."/>
            <person name="Lapidus A."/>
            <person name="Lucas S."/>
            <person name="Nolan M."/>
            <person name="Del Rio T.G."/>
            <person name="Tice H."/>
            <person name="Cheng J.F."/>
            <person name="Pitluck S."/>
            <person name="Liolios K."/>
            <person name="Ivanova N."/>
            <person name="Tapia R."/>
            <person name="Han C."/>
            <person name="Bruce D."/>
            <person name="Goodwin L."/>
            <person name="Pati A."/>
            <person name="Chen A."/>
            <person name="Palaniappan K."/>
            <person name="Land M."/>
            <person name="Hauser L."/>
            <person name="Chang Y.J."/>
            <person name="Jeffries C.D."/>
            <person name="Detter J.C."/>
            <person name="Rohde M."/>
            <person name="Brambilla E."/>
            <person name="Spring S."/>
            <person name="Goker M."/>
            <person name="Sikorski J."/>
            <person name="Woyke T."/>
            <person name="Bristow J."/>
            <person name="Eisen J.A."/>
            <person name="Markowitz V."/>
            <person name="Hugenholtz P."/>
            <person name="Klenk H.P."/>
            <person name="Kyrpides N.C."/>
        </authorList>
    </citation>
    <scope>NUCLEOTIDE SEQUENCE [LARGE SCALE GENOMIC DNA]</scope>
    <source>
        <strain evidence="3">DSM 11293 / JCM 15392 / SEBR 4228</strain>
    </source>
</reference>
<feature type="signal peptide" evidence="1">
    <location>
        <begin position="1"/>
        <end position="26"/>
    </location>
</feature>